<evidence type="ECO:0000256" key="4">
    <source>
        <dbReference type="ARBA" id="ARBA00022679"/>
    </source>
</evidence>
<keyword evidence="13" id="KW-1185">Reference proteome</keyword>
<dbReference type="GO" id="GO:0016758">
    <property type="term" value="F:hexosyltransferase activity"/>
    <property type="evidence" value="ECO:0007669"/>
    <property type="project" value="InterPro"/>
</dbReference>
<comment type="caution">
    <text evidence="12">The sequence shown here is derived from an EMBL/GenBank/DDBJ whole genome shotgun (WGS) entry which is preliminary data.</text>
</comment>
<keyword evidence="9" id="KW-0472">Membrane</keyword>
<keyword evidence="5" id="KW-0812">Transmembrane</keyword>
<feature type="region of interest" description="Disordered" evidence="10">
    <location>
        <begin position="68"/>
        <end position="90"/>
    </location>
</feature>
<keyword evidence="11" id="KW-0732">Signal</keyword>
<evidence type="ECO:0000256" key="5">
    <source>
        <dbReference type="ARBA" id="ARBA00022692"/>
    </source>
</evidence>
<dbReference type="EMBL" id="CAJFCW020000001">
    <property type="protein sequence ID" value="CAG9077654.1"/>
    <property type="molecule type" value="Genomic_DNA"/>
</dbReference>
<evidence type="ECO:0000313" key="12">
    <source>
        <dbReference type="EMBL" id="CAD5205489.1"/>
    </source>
</evidence>
<evidence type="ECO:0000313" key="13">
    <source>
        <dbReference type="Proteomes" id="UP000614601"/>
    </source>
</evidence>
<evidence type="ECO:0008006" key="14">
    <source>
        <dbReference type="Google" id="ProtNLM"/>
    </source>
</evidence>
<comment type="subcellular location">
    <subcellularLocation>
        <location evidence="1">Golgi apparatus membrane</location>
        <topology evidence="1">Single-pass type II membrane protein</topology>
    </subcellularLocation>
</comment>
<dbReference type="Pfam" id="PF01762">
    <property type="entry name" value="Galactosyl_T"/>
    <property type="match status" value="1"/>
</dbReference>
<keyword evidence="3" id="KW-0328">Glycosyltransferase</keyword>
<keyword evidence="7" id="KW-1133">Transmembrane helix</keyword>
<proteinExistence type="inferred from homology"/>
<name>A0A811JQD4_9BILA</name>
<accession>A0A811JQD4</accession>
<dbReference type="GO" id="GO:0000139">
    <property type="term" value="C:Golgi membrane"/>
    <property type="evidence" value="ECO:0007669"/>
    <property type="project" value="UniProtKB-SubCell"/>
</dbReference>
<keyword evidence="4" id="KW-0808">Transferase</keyword>
<evidence type="ECO:0000256" key="11">
    <source>
        <dbReference type="SAM" id="SignalP"/>
    </source>
</evidence>
<keyword evidence="8" id="KW-0333">Golgi apparatus</keyword>
<evidence type="ECO:0000256" key="2">
    <source>
        <dbReference type="ARBA" id="ARBA00008661"/>
    </source>
</evidence>
<dbReference type="PANTHER" id="PTHR11214">
    <property type="entry name" value="BETA-1,3-N-ACETYLGLUCOSAMINYLTRANSFERASE"/>
    <property type="match status" value="1"/>
</dbReference>
<keyword evidence="6" id="KW-0735">Signal-anchor</keyword>
<dbReference type="GO" id="GO:0006493">
    <property type="term" value="P:protein O-linked glycosylation"/>
    <property type="evidence" value="ECO:0007669"/>
    <property type="project" value="TreeGrafter"/>
</dbReference>
<evidence type="ECO:0000256" key="7">
    <source>
        <dbReference type="ARBA" id="ARBA00022989"/>
    </source>
</evidence>
<evidence type="ECO:0000256" key="10">
    <source>
        <dbReference type="SAM" id="MobiDB-lite"/>
    </source>
</evidence>
<dbReference type="InterPro" id="IPR002659">
    <property type="entry name" value="Glyco_trans_31"/>
</dbReference>
<dbReference type="Proteomes" id="UP000614601">
    <property type="component" value="Unassembled WGS sequence"/>
</dbReference>
<evidence type="ECO:0000256" key="1">
    <source>
        <dbReference type="ARBA" id="ARBA00004323"/>
    </source>
</evidence>
<gene>
    <name evidence="12" type="ORF">BOKJ2_LOCUS173</name>
</gene>
<feature type="signal peptide" evidence="11">
    <location>
        <begin position="1"/>
        <end position="28"/>
    </location>
</feature>
<dbReference type="PANTHER" id="PTHR11214:SF3">
    <property type="entry name" value="BETA-1,3-GALACTOSYLTRANSFERASE 6"/>
    <property type="match status" value="1"/>
</dbReference>
<organism evidence="12 13">
    <name type="scientific">Bursaphelenchus okinawaensis</name>
    <dbReference type="NCBI Taxonomy" id="465554"/>
    <lineage>
        <taxon>Eukaryota</taxon>
        <taxon>Metazoa</taxon>
        <taxon>Ecdysozoa</taxon>
        <taxon>Nematoda</taxon>
        <taxon>Chromadorea</taxon>
        <taxon>Rhabditida</taxon>
        <taxon>Tylenchina</taxon>
        <taxon>Tylenchomorpha</taxon>
        <taxon>Aphelenchoidea</taxon>
        <taxon>Aphelenchoididae</taxon>
        <taxon>Bursaphelenchus</taxon>
    </lineage>
</organism>
<dbReference type="AlphaFoldDB" id="A0A811JQD4"/>
<evidence type="ECO:0000256" key="9">
    <source>
        <dbReference type="ARBA" id="ARBA00023136"/>
    </source>
</evidence>
<comment type="similarity">
    <text evidence="2">Belongs to the glycosyltransferase 31 family.</text>
</comment>
<evidence type="ECO:0000256" key="8">
    <source>
        <dbReference type="ARBA" id="ARBA00023034"/>
    </source>
</evidence>
<dbReference type="Proteomes" id="UP000783686">
    <property type="component" value="Unassembled WGS sequence"/>
</dbReference>
<evidence type="ECO:0000256" key="6">
    <source>
        <dbReference type="ARBA" id="ARBA00022968"/>
    </source>
</evidence>
<dbReference type="EMBL" id="CAJFDH010000001">
    <property type="protein sequence ID" value="CAD5205489.1"/>
    <property type="molecule type" value="Genomic_DNA"/>
</dbReference>
<feature type="region of interest" description="Disordered" evidence="10">
    <location>
        <begin position="215"/>
        <end position="291"/>
    </location>
</feature>
<protein>
    <recommendedName>
        <fullName evidence="14">Hexosyltransferase</fullName>
    </recommendedName>
</protein>
<dbReference type="OrthoDB" id="5512589at2759"/>
<sequence length="601" mass="69059">MAKVVLHRRSFVTLVLALFLFLTWTTLSILSPSNNKKDYFIVPEGMYAEFNQETKDDKEFREDGDLLKAEHDRRTDPMEMKSDDPNSKERGQEINAAKLKELQAAIVEIKKMAQRLIEAKKLQDLNQEALQNNDAQNPQVVPVDQPQDAQAVPANPGAVANNQPVNAQIAPENPALNPQILQGKVLHNPQDLGQNLAPKQPQNVVQAQAQNPLQNPQMLQGNQPLNPDILQGNQAQNPPNQPLNPQNQPQNPQDQQNPQNQAQNPPDENQNPEPLPEVQPLNSHGVQDAEDKSYPDILPAQEAPERTPEQHSFEASLKLDEFRLQFANYRLNYKMLRPAEDVCNNKKAIVMIMSIANSVRAQKQRQAFRLMFQNQTEVAFVYRFIVGFQKDMMVEELSKEMEEFNDIVYYDAEDTYYNNFIKWYAMHDWHQSYCKQVEYFIKLDDDAVIVLDRAFKWAERDFDGKTTGIKDYVACQGIFRKGPIRNHRNKWYVPEEEYKYPLYPDWCAGYLVLMPSSTVGLLLDAVHNANKLHIDDVLFTGIARYMTNTTLVDFIGNRETLHPHIDCAPDGLIYPYSMHHAKTSLSLLHKYRQLRELKCSP</sequence>
<feature type="compositionally biased region" description="Low complexity" evidence="10">
    <location>
        <begin position="215"/>
        <end position="272"/>
    </location>
</feature>
<feature type="chain" id="PRO_5036220731" description="Hexosyltransferase" evidence="11">
    <location>
        <begin position="29"/>
        <end position="601"/>
    </location>
</feature>
<reference evidence="12" key="1">
    <citation type="submission" date="2020-09" db="EMBL/GenBank/DDBJ databases">
        <authorList>
            <person name="Kikuchi T."/>
        </authorList>
    </citation>
    <scope>NUCLEOTIDE SEQUENCE</scope>
    <source>
        <strain evidence="12">SH1</strain>
    </source>
</reference>
<evidence type="ECO:0000256" key="3">
    <source>
        <dbReference type="ARBA" id="ARBA00022676"/>
    </source>
</evidence>